<organism evidence="2 3">
    <name type="scientific">Cadophora malorum</name>
    <dbReference type="NCBI Taxonomy" id="108018"/>
    <lineage>
        <taxon>Eukaryota</taxon>
        <taxon>Fungi</taxon>
        <taxon>Dikarya</taxon>
        <taxon>Ascomycota</taxon>
        <taxon>Pezizomycotina</taxon>
        <taxon>Leotiomycetes</taxon>
        <taxon>Helotiales</taxon>
        <taxon>Ploettnerulaceae</taxon>
        <taxon>Cadophora</taxon>
    </lineage>
</organism>
<feature type="compositionally biased region" description="Polar residues" evidence="1">
    <location>
        <begin position="1"/>
        <end position="10"/>
    </location>
</feature>
<gene>
    <name evidence="2" type="ORF">IFR04_010208</name>
</gene>
<protein>
    <submittedName>
        <fullName evidence="2">Uncharacterized protein</fullName>
    </submittedName>
</protein>
<dbReference type="EMBL" id="JAFJYH010000178">
    <property type="protein sequence ID" value="KAG4416690.1"/>
    <property type="molecule type" value="Genomic_DNA"/>
</dbReference>
<name>A0A8H7TCP0_9HELO</name>
<reference evidence="2" key="1">
    <citation type="submission" date="2021-02" db="EMBL/GenBank/DDBJ databases">
        <title>Genome sequence Cadophora malorum strain M34.</title>
        <authorList>
            <person name="Stefanovic E."/>
            <person name="Vu D."/>
            <person name="Scully C."/>
            <person name="Dijksterhuis J."/>
            <person name="Roader J."/>
            <person name="Houbraken J."/>
        </authorList>
    </citation>
    <scope>NUCLEOTIDE SEQUENCE</scope>
    <source>
        <strain evidence="2">M34</strain>
    </source>
</reference>
<dbReference type="OrthoDB" id="4760831at2759"/>
<evidence type="ECO:0000256" key="1">
    <source>
        <dbReference type="SAM" id="MobiDB-lite"/>
    </source>
</evidence>
<feature type="compositionally biased region" description="Basic and acidic residues" evidence="1">
    <location>
        <begin position="30"/>
        <end position="49"/>
    </location>
</feature>
<comment type="caution">
    <text evidence="2">The sequence shown here is derived from an EMBL/GenBank/DDBJ whole genome shotgun (WGS) entry which is preliminary data.</text>
</comment>
<evidence type="ECO:0000313" key="3">
    <source>
        <dbReference type="Proteomes" id="UP000664132"/>
    </source>
</evidence>
<feature type="compositionally biased region" description="Polar residues" evidence="1">
    <location>
        <begin position="19"/>
        <end position="28"/>
    </location>
</feature>
<keyword evidence="3" id="KW-1185">Reference proteome</keyword>
<accession>A0A8H7TCP0</accession>
<feature type="compositionally biased region" description="Polar residues" evidence="1">
    <location>
        <begin position="50"/>
        <end position="63"/>
    </location>
</feature>
<evidence type="ECO:0000313" key="2">
    <source>
        <dbReference type="EMBL" id="KAG4416690.1"/>
    </source>
</evidence>
<sequence>MAMPQTSSQDGDSKPTIKINDTQIQSLKQQRRDTDRKFKELEEQNKSPRQENVSSKENNQSAEATEDEAPLKADDDKSQVQEWVTALDNTIKKTWKERHGSRYESGKFLIVYWKSSDLKVKAEVGKLTKILLSYNIVAEEYLIPDKDSESALEAKVVSWLEQDKTSDVFEGVLYTDHGKLQESLDSGWTPRKKSVTNISSGTIQRLLE</sequence>
<dbReference type="AlphaFoldDB" id="A0A8H7TCP0"/>
<dbReference type="Proteomes" id="UP000664132">
    <property type="component" value="Unassembled WGS sequence"/>
</dbReference>
<feature type="compositionally biased region" description="Basic and acidic residues" evidence="1">
    <location>
        <begin position="69"/>
        <end position="79"/>
    </location>
</feature>
<feature type="region of interest" description="Disordered" evidence="1">
    <location>
        <begin position="1"/>
        <end position="79"/>
    </location>
</feature>
<proteinExistence type="predicted"/>